<dbReference type="InterPro" id="IPR024706">
    <property type="entry name" value="Peroxiredoxin_AhpC-typ"/>
</dbReference>
<keyword evidence="7" id="KW-0560">Oxidoreductase</keyword>
<reference evidence="18 19" key="1">
    <citation type="journal article" date="2018" name="ACS Chem. Biol.">
        <title>Ketoreductase domain dysfunction expands chemodiversity: malyngamide biosynthesis in the cyanobacterium Okeania hirsuta.</title>
        <authorList>
            <person name="Moss N.A."/>
            <person name="Leao T."/>
            <person name="Rankin M."/>
            <person name="McCullough T.M."/>
            <person name="Qu P."/>
            <person name="Korobeynikov A."/>
            <person name="Smith J.L."/>
            <person name="Gerwick L."/>
            <person name="Gerwick W.H."/>
        </authorList>
    </citation>
    <scope>NUCLEOTIDE SEQUENCE [LARGE SCALE GENOMIC DNA]</scope>
    <source>
        <strain evidence="18 19">PAB10Feb10-1</strain>
    </source>
</reference>
<keyword evidence="19" id="KW-1185">Reference proteome</keyword>
<dbReference type="AlphaFoldDB" id="A0A3N6QAJ2"/>
<organism evidence="18 19">
    <name type="scientific">Okeania hirsuta</name>
    <dbReference type="NCBI Taxonomy" id="1458930"/>
    <lineage>
        <taxon>Bacteria</taxon>
        <taxon>Bacillati</taxon>
        <taxon>Cyanobacteriota</taxon>
        <taxon>Cyanophyceae</taxon>
        <taxon>Oscillatoriophycideae</taxon>
        <taxon>Oscillatoriales</taxon>
        <taxon>Microcoleaceae</taxon>
        <taxon>Okeania</taxon>
    </lineage>
</organism>
<keyword evidence="5" id="KW-0049">Antioxidant</keyword>
<evidence type="ECO:0000256" key="2">
    <source>
        <dbReference type="ARBA" id="ARBA00011245"/>
    </source>
</evidence>
<name>A0A3N6QAJ2_9CYAN</name>
<evidence type="ECO:0000256" key="15">
    <source>
        <dbReference type="ARBA" id="ARBA00060385"/>
    </source>
</evidence>
<dbReference type="GO" id="GO:0009579">
    <property type="term" value="C:thylakoid"/>
    <property type="evidence" value="ECO:0007669"/>
    <property type="project" value="UniProtKB-SubCell"/>
</dbReference>
<feature type="active site" description="Cysteine sulfenic acid (-SOH) intermediate; for peroxidase activity" evidence="16">
    <location>
        <position position="46"/>
    </location>
</feature>
<evidence type="ECO:0000256" key="4">
    <source>
        <dbReference type="ARBA" id="ARBA00022559"/>
    </source>
</evidence>
<keyword evidence="6" id="KW-0809">Transit peptide</keyword>
<feature type="domain" description="Thioredoxin" evidence="17">
    <location>
        <begin position="3"/>
        <end position="152"/>
    </location>
</feature>
<keyword evidence="9" id="KW-1015">Disulfide bond</keyword>
<evidence type="ECO:0000256" key="14">
    <source>
        <dbReference type="ARBA" id="ARBA00049091"/>
    </source>
</evidence>
<keyword evidence="4" id="KW-0575">Peroxidase</keyword>
<comment type="caution">
    <text evidence="18">The sequence shown here is derived from an EMBL/GenBank/DDBJ whole genome shotgun (WGS) entry which is preliminary data.</text>
</comment>
<proteinExistence type="inferred from homology"/>
<evidence type="ECO:0000256" key="5">
    <source>
        <dbReference type="ARBA" id="ARBA00022862"/>
    </source>
</evidence>
<evidence type="ECO:0000256" key="1">
    <source>
        <dbReference type="ARBA" id="ARBA00003330"/>
    </source>
</evidence>
<keyword evidence="8" id="KW-0793">Thylakoid</keyword>
<dbReference type="GO" id="GO:0045454">
    <property type="term" value="P:cell redox homeostasis"/>
    <property type="evidence" value="ECO:0007669"/>
    <property type="project" value="TreeGrafter"/>
</dbReference>
<sequence length="155" mass="17257">MAVKVGDRAPNFTLPSQDETPVSLSNFHGKKNVVVYFYPKDDTPGCIKEACAFRDKYQVFTDAGAEVIGISGDSQQSHKQFASKYNLPFTLLSDTSNKVRELYGVPATLWILPGRVTYVIDKEGIIRHIFDSMLNFEAHVEEALKTLKAIPASRS</sequence>
<comment type="function">
    <text evidence="1">Thiol-specific peroxidase that catalyzes the reduction of hydrogen peroxide and organic hydroperoxides to water and alcohols, respectively. Plays a role in cell protection against oxidative stress by detoxifying peroxides and as sensor of hydrogen peroxide-mediated signaling events.</text>
</comment>
<evidence type="ECO:0000256" key="11">
    <source>
        <dbReference type="ARBA" id="ARBA00032824"/>
    </source>
</evidence>
<dbReference type="PANTHER" id="PTHR42801:SF4">
    <property type="entry name" value="AHPC_TSA FAMILY PROTEIN"/>
    <property type="match status" value="1"/>
</dbReference>
<evidence type="ECO:0000256" key="16">
    <source>
        <dbReference type="PIRSR" id="PIRSR000239-1"/>
    </source>
</evidence>
<dbReference type="InterPro" id="IPR036249">
    <property type="entry name" value="Thioredoxin-like_sf"/>
</dbReference>
<comment type="catalytic activity">
    <reaction evidence="14">
        <text>a hydroperoxide + [thioredoxin]-dithiol = an alcohol + [thioredoxin]-disulfide + H2O</text>
        <dbReference type="Rhea" id="RHEA:62620"/>
        <dbReference type="Rhea" id="RHEA-COMP:10698"/>
        <dbReference type="Rhea" id="RHEA-COMP:10700"/>
        <dbReference type="ChEBI" id="CHEBI:15377"/>
        <dbReference type="ChEBI" id="CHEBI:29950"/>
        <dbReference type="ChEBI" id="CHEBI:30879"/>
        <dbReference type="ChEBI" id="CHEBI:35924"/>
        <dbReference type="ChEBI" id="CHEBI:50058"/>
        <dbReference type="EC" id="1.11.1.24"/>
    </reaction>
</comment>
<evidence type="ECO:0000313" key="18">
    <source>
        <dbReference type="EMBL" id="RQH29266.1"/>
    </source>
</evidence>
<comment type="similarity">
    <text evidence="12">Belongs to the peroxiredoxin family. BCP/PrxQ subfamily.</text>
</comment>
<evidence type="ECO:0000256" key="10">
    <source>
        <dbReference type="ARBA" id="ARBA00023284"/>
    </source>
</evidence>
<dbReference type="PROSITE" id="PS51352">
    <property type="entry name" value="THIOREDOXIN_2"/>
    <property type="match status" value="1"/>
</dbReference>
<dbReference type="GO" id="GO:0008379">
    <property type="term" value="F:thioredoxin peroxidase activity"/>
    <property type="evidence" value="ECO:0007669"/>
    <property type="project" value="TreeGrafter"/>
</dbReference>
<dbReference type="CDD" id="cd03017">
    <property type="entry name" value="PRX_BCP"/>
    <property type="match status" value="1"/>
</dbReference>
<dbReference type="PIRSF" id="PIRSF000239">
    <property type="entry name" value="AHPC"/>
    <property type="match status" value="1"/>
</dbReference>
<comment type="subcellular location">
    <subcellularLocation>
        <location evidence="15">Thylakoid</location>
    </subcellularLocation>
</comment>
<evidence type="ECO:0000256" key="12">
    <source>
        <dbReference type="ARBA" id="ARBA00038489"/>
    </source>
</evidence>
<dbReference type="SUPFAM" id="SSF52833">
    <property type="entry name" value="Thioredoxin-like"/>
    <property type="match status" value="1"/>
</dbReference>
<dbReference type="GO" id="GO:0005737">
    <property type="term" value="C:cytoplasm"/>
    <property type="evidence" value="ECO:0007669"/>
    <property type="project" value="TreeGrafter"/>
</dbReference>
<dbReference type="PANTHER" id="PTHR42801">
    <property type="entry name" value="THIOREDOXIN-DEPENDENT PEROXIDE REDUCTASE"/>
    <property type="match status" value="1"/>
</dbReference>
<dbReference type="EMBL" id="RCBY01000194">
    <property type="protein sequence ID" value="RQH29266.1"/>
    <property type="molecule type" value="Genomic_DNA"/>
</dbReference>
<keyword evidence="10" id="KW-0676">Redox-active center</keyword>
<dbReference type="EC" id="1.11.1.24" evidence="3"/>
<dbReference type="InterPro" id="IPR050924">
    <property type="entry name" value="Peroxiredoxin_BCP/PrxQ"/>
</dbReference>
<gene>
    <name evidence="18" type="ORF">D5R40_24815</name>
</gene>
<comment type="subunit">
    <text evidence="2">Monomer.</text>
</comment>
<evidence type="ECO:0000259" key="17">
    <source>
        <dbReference type="PROSITE" id="PS51352"/>
    </source>
</evidence>
<evidence type="ECO:0000256" key="8">
    <source>
        <dbReference type="ARBA" id="ARBA00023078"/>
    </source>
</evidence>
<dbReference type="FunFam" id="3.40.30.10:FF:000122">
    <property type="entry name" value="Peroxiredoxin Q chloroplastic"/>
    <property type="match status" value="1"/>
</dbReference>
<dbReference type="Proteomes" id="UP000269154">
    <property type="component" value="Unassembled WGS sequence"/>
</dbReference>
<dbReference type="Pfam" id="PF00578">
    <property type="entry name" value="AhpC-TSA"/>
    <property type="match status" value="1"/>
</dbReference>
<dbReference type="OrthoDB" id="9801080at2"/>
<evidence type="ECO:0000256" key="13">
    <source>
        <dbReference type="ARBA" id="ARBA00041373"/>
    </source>
</evidence>
<dbReference type="RefSeq" id="WP_124144988.1">
    <property type="nucleotide sequence ID" value="NZ_CAWOKI010000061.1"/>
</dbReference>
<evidence type="ECO:0000256" key="3">
    <source>
        <dbReference type="ARBA" id="ARBA00013017"/>
    </source>
</evidence>
<accession>A0A3N6QAJ2</accession>
<evidence type="ECO:0000256" key="7">
    <source>
        <dbReference type="ARBA" id="ARBA00023002"/>
    </source>
</evidence>
<dbReference type="GO" id="GO:0034599">
    <property type="term" value="P:cellular response to oxidative stress"/>
    <property type="evidence" value="ECO:0007669"/>
    <property type="project" value="TreeGrafter"/>
</dbReference>
<evidence type="ECO:0000256" key="6">
    <source>
        <dbReference type="ARBA" id="ARBA00022946"/>
    </source>
</evidence>
<dbReference type="InterPro" id="IPR013766">
    <property type="entry name" value="Thioredoxin_domain"/>
</dbReference>
<evidence type="ECO:0000313" key="19">
    <source>
        <dbReference type="Proteomes" id="UP000269154"/>
    </source>
</evidence>
<dbReference type="InterPro" id="IPR000866">
    <property type="entry name" value="AhpC/TSA"/>
</dbReference>
<evidence type="ECO:0000256" key="9">
    <source>
        <dbReference type="ARBA" id="ARBA00023157"/>
    </source>
</evidence>
<protein>
    <recommendedName>
        <fullName evidence="3">thioredoxin-dependent peroxiredoxin</fullName>
        <ecNumber evidence="3">1.11.1.24</ecNumber>
    </recommendedName>
    <alternativeName>
        <fullName evidence="13">Bacterioferritin comigratory protein</fullName>
    </alternativeName>
    <alternativeName>
        <fullName evidence="11">Thioredoxin peroxidase</fullName>
    </alternativeName>
</protein>
<dbReference type="Gene3D" id="3.40.30.10">
    <property type="entry name" value="Glutaredoxin"/>
    <property type="match status" value="1"/>
</dbReference>